<dbReference type="InterPro" id="IPR036691">
    <property type="entry name" value="Endo/exonu/phosph_ase_sf"/>
</dbReference>
<sequence>MSLLEGKYWFSVESKSFEILTEIVKGKVLHRERRNPAGNFLYCSVRTAEGRCFSLVFPEDKGYVGRISFADAVRNDKKGVAEWADGVMASSLLFLKIVGQVLLACEGGTSSCVLSGPLILFEFEVPFEVERILRKGVAGWGCPWWVVMVDECSSNGRKLQWARILVRSKDFFPSSVRVVVGDLCFSIPLWWEIYPRVAVVQSRRLQQQKVGDEVGAASCMMKVGAVGSAYEEAGPDWPGSKVEEWPKLLETHAGALNKGDLGQPSSEVGFKCGTTPSSSGARFGSQGERDLFPHFGDSSHSNVVNEGEVCALSEERDLVTACIVIPVPWEDKSGTPLRLIMEPRPLSVLKIGRATLKEPFGEECSPRRAEALNREKRKLQPQGLDLRENYTIFSVPINYDSNSGTRKRGESSSGNFANYGDPWCIGGISMCYSSRLDRFLVSEEWKGHFSGLSQKLLLRPPSDHAPILLDEGGSGVIGYWDAKESDLRLSLEDAEARRTTVDDFRKAWEEKGGWCSRISTKGDGVSLWKVIRCGGRGSMTGLALEWEMQEGEINDWELGEVEGLVRRLQGHMVSGGCYSLAMANRGKLFWQILLLLSWLLSEGFPHKLGVESLGVDEIGGGWEEEEEGLKSCAIVSILDFMEGEKSKSFEDFELIDHVEQKRKHAMRPLPQTLLHRVSELAIIHPYPKGSNSKLPHVGHVTSAMLPTTSKDAPSSLGRRLVPRKNCT</sequence>
<feature type="region of interest" description="Disordered" evidence="1">
    <location>
        <begin position="704"/>
        <end position="727"/>
    </location>
</feature>
<evidence type="ECO:0000313" key="3">
    <source>
        <dbReference type="Proteomes" id="UP000288805"/>
    </source>
</evidence>
<accession>A0A438H6M3</accession>
<dbReference type="SUPFAM" id="SSF56219">
    <property type="entry name" value="DNase I-like"/>
    <property type="match status" value="1"/>
</dbReference>
<reference evidence="2 3" key="1">
    <citation type="journal article" date="2018" name="PLoS Genet.">
        <title>Population sequencing reveals clonal diversity and ancestral inbreeding in the grapevine cultivar Chardonnay.</title>
        <authorList>
            <person name="Roach M.J."/>
            <person name="Johnson D.L."/>
            <person name="Bohlmann J."/>
            <person name="van Vuuren H.J."/>
            <person name="Jones S.J."/>
            <person name="Pretorius I.S."/>
            <person name="Schmidt S.A."/>
            <person name="Borneman A.R."/>
        </authorList>
    </citation>
    <scope>NUCLEOTIDE SEQUENCE [LARGE SCALE GENOMIC DNA]</scope>
    <source>
        <strain evidence="3">cv. Chardonnay</strain>
        <tissue evidence="2">Leaf</tissue>
    </source>
</reference>
<gene>
    <name evidence="2" type="ORF">CK203_044793</name>
</gene>
<dbReference type="EMBL" id="QGNW01000268">
    <property type="protein sequence ID" value="RVW80204.1"/>
    <property type="molecule type" value="Genomic_DNA"/>
</dbReference>
<dbReference type="Proteomes" id="UP000288805">
    <property type="component" value="Unassembled WGS sequence"/>
</dbReference>
<evidence type="ECO:0000313" key="2">
    <source>
        <dbReference type="EMBL" id="RVW80204.1"/>
    </source>
</evidence>
<comment type="caution">
    <text evidence="2">The sequence shown here is derived from an EMBL/GenBank/DDBJ whole genome shotgun (WGS) entry which is preliminary data.</text>
</comment>
<evidence type="ECO:0008006" key="4">
    <source>
        <dbReference type="Google" id="ProtNLM"/>
    </source>
</evidence>
<protein>
    <recommendedName>
        <fullName evidence="4">DUF4283 domain-containing protein</fullName>
    </recommendedName>
</protein>
<name>A0A438H6M3_VITVI</name>
<proteinExistence type="predicted"/>
<evidence type="ECO:0000256" key="1">
    <source>
        <dbReference type="SAM" id="MobiDB-lite"/>
    </source>
</evidence>
<organism evidence="2 3">
    <name type="scientific">Vitis vinifera</name>
    <name type="common">Grape</name>
    <dbReference type="NCBI Taxonomy" id="29760"/>
    <lineage>
        <taxon>Eukaryota</taxon>
        <taxon>Viridiplantae</taxon>
        <taxon>Streptophyta</taxon>
        <taxon>Embryophyta</taxon>
        <taxon>Tracheophyta</taxon>
        <taxon>Spermatophyta</taxon>
        <taxon>Magnoliopsida</taxon>
        <taxon>eudicotyledons</taxon>
        <taxon>Gunneridae</taxon>
        <taxon>Pentapetalae</taxon>
        <taxon>rosids</taxon>
        <taxon>Vitales</taxon>
        <taxon>Vitaceae</taxon>
        <taxon>Viteae</taxon>
        <taxon>Vitis</taxon>
    </lineage>
</organism>
<dbReference type="AlphaFoldDB" id="A0A438H6M3"/>